<dbReference type="eggNOG" id="COG0319">
    <property type="taxonomic scope" value="Bacteria"/>
</dbReference>
<accession>E3IXT2</accession>
<dbReference type="InterPro" id="IPR020549">
    <property type="entry name" value="YbeY_CS"/>
</dbReference>
<dbReference type="Pfam" id="PF02130">
    <property type="entry name" value="YbeY"/>
    <property type="match status" value="1"/>
</dbReference>
<dbReference type="OrthoDB" id="9807740at2"/>
<evidence type="ECO:0000256" key="2">
    <source>
        <dbReference type="ARBA" id="ARBA00022517"/>
    </source>
</evidence>
<protein>
    <recommendedName>
        <fullName evidence="9">Endoribonuclease YbeY</fullName>
        <ecNumber evidence="9">3.1.-.-</ecNumber>
    </recommendedName>
</protein>
<feature type="region of interest" description="Disordered" evidence="10">
    <location>
        <begin position="163"/>
        <end position="188"/>
    </location>
</feature>
<feature type="binding site" evidence="9">
    <location>
        <position position="124"/>
    </location>
    <ligand>
        <name>Zn(2+)</name>
        <dbReference type="ChEBI" id="CHEBI:29105"/>
        <note>catalytic</note>
    </ligand>
</feature>
<name>E3IXT2_PSEI1</name>
<gene>
    <name evidence="9" type="primary">ybeY</name>
    <name evidence="11" type="ordered locus">FraEuI1c_2202</name>
</gene>
<feature type="compositionally biased region" description="Gly residues" evidence="10">
    <location>
        <begin position="164"/>
        <end position="177"/>
    </location>
</feature>
<dbReference type="RefSeq" id="WP_013423360.1">
    <property type="nucleotide sequence ID" value="NC_014666.1"/>
</dbReference>
<evidence type="ECO:0000256" key="7">
    <source>
        <dbReference type="ARBA" id="ARBA00022801"/>
    </source>
</evidence>
<evidence type="ECO:0000256" key="5">
    <source>
        <dbReference type="ARBA" id="ARBA00022723"/>
    </source>
</evidence>
<evidence type="ECO:0000256" key="1">
    <source>
        <dbReference type="ARBA" id="ARBA00010875"/>
    </source>
</evidence>
<dbReference type="EC" id="3.1.-.-" evidence="9"/>
<feature type="compositionally biased region" description="Low complexity" evidence="10">
    <location>
        <begin position="178"/>
        <end position="188"/>
    </location>
</feature>
<keyword evidence="8 9" id="KW-0862">Zinc</keyword>
<keyword evidence="7 9" id="KW-0378">Hydrolase</keyword>
<dbReference type="GO" id="GO:0006364">
    <property type="term" value="P:rRNA processing"/>
    <property type="evidence" value="ECO:0007669"/>
    <property type="project" value="UniProtKB-UniRule"/>
</dbReference>
<dbReference type="HOGENOM" id="CLU_106710_3_2_11"/>
<dbReference type="PANTHER" id="PTHR46986">
    <property type="entry name" value="ENDORIBONUCLEASE YBEY, CHLOROPLASTIC"/>
    <property type="match status" value="1"/>
</dbReference>
<comment type="subcellular location">
    <subcellularLocation>
        <location evidence="9">Cytoplasm</location>
    </subcellularLocation>
</comment>
<comment type="function">
    <text evidence="9">Single strand-specific metallo-endoribonuclease involved in late-stage 70S ribosome quality control and in maturation of the 3' terminus of the 16S rRNA.</text>
</comment>
<dbReference type="KEGG" id="fri:FraEuI1c_2202"/>
<organism evidence="11 12">
    <name type="scientific">Pseudofrankia inefficax (strain DSM 45817 / CECT 9037 / DDB 130130 / EuI1c)</name>
    <name type="common">Frankia inefficax</name>
    <dbReference type="NCBI Taxonomy" id="298654"/>
    <lineage>
        <taxon>Bacteria</taxon>
        <taxon>Bacillati</taxon>
        <taxon>Actinomycetota</taxon>
        <taxon>Actinomycetes</taxon>
        <taxon>Frankiales</taxon>
        <taxon>Frankiaceae</taxon>
        <taxon>Pseudofrankia</taxon>
    </lineage>
</organism>
<evidence type="ECO:0000313" key="12">
    <source>
        <dbReference type="Proteomes" id="UP000002484"/>
    </source>
</evidence>
<dbReference type="AlphaFoldDB" id="E3IXT2"/>
<dbReference type="Gene3D" id="3.40.390.30">
    <property type="entry name" value="Metalloproteases ('zincins'), catalytic domain"/>
    <property type="match status" value="1"/>
</dbReference>
<keyword evidence="4 9" id="KW-0540">Nuclease</keyword>
<keyword evidence="3 9" id="KW-0698">rRNA processing</keyword>
<evidence type="ECO:0000256" key="4">
    <source>
        <dbReference type="ARBA" id="ARBA00022722"/>
    </source>
</evidence>
<reference evidence="11 12" key="1">
    <citation type="submission" date="2010-10" db="EMBL/GenBank/DDBJ databases">
        <title>Complete sequence of Frankia sp. EuI1c.</title>
        <authorList>
            <consortium name="US DOE Joint Genome Institute"/>
            <person name="Lucas S."/>
            <person name="Copeland A."/>
            <person name="Lapidus A."/>
            <person name="Cheng J.-F."/>
            <person name="Bruce D."/>
            <person name="Goodwin L."/>
            <person name="Pitluck S."/>
            <person name="Chertkov O."/>
            <person name="Detter J.C."/>
            <person name="Han C."/>
            <person name="Tapia R."/>
            <person name="Land M."/>
            <person name="Hauser L."/>
            <person name="Jeffries C."/>
            <person name="Kyrpides N."/>
            <person name="Ivanova N."/>
            <person name="Mikhailova N."/>
            <person name="Beauchemin N."/>
            <person name="Sen A."/>
            <person name="Sur S.A."/>
            <person name="Gtari M."/>
            <person name="Wall L."/>
            <person name="Tisa L."/>
            <person name="Woyke T."/>
        </authorList>
    </citation>
    <scope>NUCLEOTIDE SEQUENCE [LARGE SCALE GENOMIC DNA]</scope>
    <source>
        <strain evidence="12">DSM 45817 / CECT 9037 / EuI1c</strain>
    </source>
</reference>
<dbReference type="InterPro" id="IPR023091">
    <property type="entry name" value="MetalPrtase_cat_dom_sf_prd"/>
</dbReference>
<comment type="cofactor">
    <cofactor evidence="9">
        <name>Zn(2+)</name>
        <dbReference type="ChEBI" id="CHEBI:29105"/>
    </cofactor>
    <text evidence="9">Binds 1 zinc ion.</text>
</comment>
<evidence type="ECO:0000256" key="9">
    <source>
        <dbReference type="HAMAP-Rule" id="MF_00009"/>
    </source>
</evidence>
<dbReference type="PANTHER" id="PTHR46986:SF1">
    <property type="entry name" value="ENDORIBONUCLEASE YBEY, CHLOROPLASTIC"/>
    <property type="match status" value="1"/>
</dbReference>
<dbReference type="InParanoid" id="E3IXT2"/>
<evidence type="ECO:0000256" key="6">
    <source>
        <dbReference type="ARBA" id="ARBA00022759"/>
    </source>
</evidence>
<evidence type="ECO:0000313" key="11">
    <source>
        <dbReference type="EMBL" id="ADP80241.1"/>
    </source>
</evidence>
<dbReference type="NCBIfam" id="TIGR00043">
    <property type="entry name" value="rRNA maturation RNase YbeY"/>
    <property type="match status" value="1"/>
</dbReference>
<proteinExistence type="inferred from homology"/>
<dbReference type="STRING" id="298654.FraEuI1c_2202"/>
<dbReference type="InterPro" id="IPR002036">
    <property type="entry name" value="YbeY"/>
</dbReference>
<keyword evidence="6 9" id="KW-0255">Endonuclease</keyword>
<dbReference type="GO" id="GO:0004222">
    <property type="term" value="F:metalloendopeptidase activity"/>
    <property type="evidence" value="ECO:0007669"/>
    <property type="project" value="InterPro"/>
</dbReference>
<dbReference type="GO" id="GO:0008270">
    <property type="term" value="F:zinc ion binding"/>
    <property type="evidence" value="ECO:0007669"/>
    <property type="project" value="UniProtKB-UniRule"/>
</dbReference>
<dbReference type="GO" id="GO:0004521">
    <property type="term" value="F:RNA endonuclease activity"/>
    <property type="evidence" value="ECO:0007669"/>
    <property type="project" value="UniProtKB-UniRule"/>
</dbReference>
<feature type="binding site" evidence="9">
    <location>
        <position position="120"/>
    </location>
    <ligand>
        <name>Zn(2+)</name>
        <dbReference type="ChEBI" id="CHEBI:29105"/>
        <note>catalytic</note>
    </ligand>
</feature>
<dbReference type="PROSITE" id="PS01306">
    <property type="entry name" value="UPF0054"/>
    <property type="match status" value="1"/>
</dbReference>
<dbReference type="HAMAP" id="MF_00009">
    <property type="entry name" value="Endoribonucl_YbeY"/>
    <property type="match status" value="1"/>
</dbReference>
<keyword evidence="5 9" id="KW-0479">Metal-binding</keyword>
<evidence type="ECO:0000256" key="3">
    <source>
        <dbReference type="ARBA" id="ARBA00022552"/>
    </source>
</evidence>
<evidence type="ECO:0000256" key="10">
    <source>
        <dbReference type="SAM" id="MobiDB-lite"/>
    </source>
</evidence>
<dbReference type="FunCoup" id="E3IXT2">
    <property type="interactions" value="69"/>
</dbReference>
<comment type="similarity">
    <text evidence="1 9">Belongs to the endoribonuclease YbeY family.</text>
</comment>
<evidence type="ECO:0000256" key="8">
    <source>
        <dbReference type="ARBA" id="ARBA00022833"/>
    </source>
</evidence>
<dbReference type="GO" id="GO:0005737">
    <property type="term" value="C:cytoplasm"/>
    <property type="evidence" value="ECO:0007669"/>
    <property type="project" value="UniProtKB-SubCell"/>
</dbReference>
<keyword evidence="12" id="KW-1185">Reference proteome</keyword>
<sequence length="188" mass="19486">MSVFIANETGESDVDEVTLAGLARFVLDAMKVNPLAELSIMIVETAAMTDLHVRYMGEDGPTDVLAFPQDEAFESSYADSADNDPATLLGDVVLCPEVARKQAVTAGHSAQRELHLLCTHGILHLLGYDHAEQAEEREMFRLQEDLLTRWEAAVALEAGAASAGAGGADSGSAGSGSAGAVAGPASAG</sequence>
<dbReference type="Proteomes" id="UP000002484">
    <property type="component" value="Chromosome"/>
</dbReference>
<dbReference type="SUPFAM" id="SSF55486">
    <property type="entry name" value="Metalloproteases ('zincins'), catalytic domain"/>
    <property type="match status" value="1"/>
</dbReference>
<feature type="binding site" evidence="9">
    <location>
        <position position="130"/>
    </location>
    <ligand>
        <name>Zn(2+)</name>
        <dbReference type="ChEBI" id="CHEBI:29105"/>
        <note>catalytic</note>
    </ligand>
</feature>
<dbReference type="EMBL" id="CP002299">
    <property type="protein sequence ID" value="ADP80241.1"/>
    <property type="molecule type" value="Genomic_DNA"/>
</dbReference>
<keyword evidence="9" id="KW-0963">Cytoplasm</keyword>
<keyword evidence="2 9" id="KW-0690">Ribosome biogenesis</keyword>